<keyword evidence="2" id="KW-1185">Reference proteome</keyword>
<gene>
    <name evidence="1" type="ORF">BC938DRAFT_471978</name>
</gene>
<organism evidence="1 2">
    <name type="scientific">Jimgerdemannia flammicorona</name>
    <dbReference type="NCBI Taxonomy" id="994334"/>
    <lineage>
        <taxon>Eukaryota</taxon>
        <taxon>Fungi</taxon>
        <taxon>Fungi incertae sedis</taxon>
        <taxon>Mucoromycota</taxon>
        <taxon>Mucoromycotina</taxon>
        <taxon>Endogonomycetes</taxon>
        <taxon>Endogonales</taxon>
        <taxon>Endogonaceae</taxon>
        <taxon>Jimgerdemannia</taxon>
    </lineage>
</organism>
<accession>A0A433QUF3</accession>
<proteinExistence type="predicted"/>
<comment type="caution">
    <text evidence="1">The sequence shown here is derived from an EMBL/GenBank/DDBJ whole genome shotgun (WGS) entry which is preliminary data.</text>
</comment>
<dbReference type="EMBL" id="RBNJ01001267">
    <property type="protein sequence ID" value="RUS33378.1"/>
    <property type="molecule type" value="Genomic_DNA"/>
</dbReference>
<dbReference type="PANTHER" id="PTHR34365">
    <property type="entry name" value="ENOLASE (DUF1399)"/>
    <property type="match status" value="1"/>
</dbReference>
<dbReference type="InterPro" id="IPR009836">
    <property type="entry name" value="GRDP-like"/>
</dbReference>
<dbReference type="Pfam" id="PF07173">
    <property type="entry name" value="GRDP-like"/>
    <property type="match status" value="2"/>
</dbReference>
<evidence type="ECO:0000313" key="2">
    <source>
        <dbReference type="Proteomes" id="UP000274822"/>
    </source>
</evidence>
<protein>
    <submittedName>
        <fullName evidence="1">Uncharacterized protein</fullName>
    </submittedName>
</protein>
<dbReference type="PANTHER" id="PTHR34365:SF7">
    <property type="entry name" value="GLYCINE-RICH DOMAIN-CONTAINING PROTEIN 1"/>
    <property type="match status" value="1"/>
</dbReference>
<dbReference type="AlphaFoldDB" id="A0A433QUF3"/>
<evidence type="ECO:0000313" key="1">
    <source>
        <dbReference type="EMBL" id="RUS33378.1"/>
    </source>
</evidence>
<reference evidence="1 2" key="1">
    <citation type="journal article" date="2018" name="New Phytol.">
        <title>Phylogenomics of Endogonaceae and evolution of mycorrhizas within Mucoromycota.</title>
        <authorList>
            <person name="Chang Y."/>
            <person name="Desiro A."/>
            <person name="Na H."/>
            <person name="Sandor L."/>
            <person name="Lipzen A."/>
            <person name="Clum A."/>
            <person name="Barry K."/>
            <person name="Grigoriev I.V."/>
            <person name="Martin F.M."/>
            <person name="Stajich J.E."/>
            <person name="Smith M.E."/>
            <person name="Bonito G."/>
            <person name="Spatafora J.W."/>
        </authorList>
    </citation>
    <scope>NUCLEOTIDE SEQUENCE [LARGE SCALE GENOMIC DNA]</scope>
    <source>
        <strain evidence="1 2">AD002</strain>
    </source>
</reference>
<sequence length="557" mass="63463">MTDTVRILKDIVAGLPQTDGVMSAHLNPVEQVLCVDNVVNPTSLQAHLALLRWLDGLEIPDKMLDTIYLVKAELRYLHWLNYLNQRKPTQQEMIVPPIDVACIWHAHLLSPYRYYEDLLRLYPTSEHMLDYVFPLEKLHKVIASGYQIDLPSEITWLEYTGNEPYVLALNDITTRLVAFSCPWCSKQSEIQWETWARVKTQKGLSFRCQHCTAKCNADTLSGRRFLDDVALYRRDRTRFLAGGIITTRKGTYEEDKIMVEHQMLLLDHEAKWHSQLANGKSWQNCEWKKIVPTLKAVVKELKQERKDTKFRKLTVGRIRGSYMGLITPFSIDLVAAVVRQRDFSSKIIGVNIDSQEGLAASVRRYFMFLMLMKKYWYSNESFIPTLDIDLAWHTHMLFAPRYRAYTTAALSRVTNHDDTIKKGKLDGSLVKTSLKWYQLYKEPYTSENLVLDFMANILRHHHAAVRDLGNLYGDQTAEGVAPPSFEREDGILADHDLMCYTQSPVSPCDRACGAGAGDMAYTIYIVDTGNGYCDGGGCSSVTKAGLCEADTAGDHGH</sequence>
<name>A0A433QUF3_9FUNG</name>
<dbReference type="Proteomes" id="UP000274822">
    <property type="component" value="Unassembled WGS sequence"/>
</dbReference>